<dbReference type="Pfam" id="PF19572">
    <property type="entry name" value="PorV"/>
    <property type="match status" value="1"/>
</dbReference>
<evidence type="ECO:0000313" key="2">
    <source>
        <dbReference type="EMBL" id="HGE99884.1"/>
    </source>
</evidence>
<dbReference type="InterPro" id="IPR045741">
    <property type="entry name" value="PorV"/>
</dbReference>
<dbReference type="NCBIfam" id="NF033709">
    <property type="entry name" value="PorV_fam"/>
    <property type="match status" value="1"/>
</dbReference>
<evidence type="ECO:0000259" key="1">
    <source>
        <dbReference type="Pfam" id="PF19572"/>
    </source>
</evidence>
<dbReference type="Gene3D" id="2.40.160.60">
    <property type="entry name" value="Outer membrane protein transport protein (OMPP1/FadL/TodX)"/>
    <property type="match status" value="1"/>
</dbReference>
<name>A0A7C3UQK1_UNCW3</name>
<dbReference type="AlphaFoldDB" id="A0A7C3UQK1"/>
<accession>A0A7C3UQK1</accession>
<organism evidence="2">
    <name type="scientific">candidate division WOR-3 bacterium</name>
    <dbReference type="NCBI Taxonomy" id="2052148"/>
    <lineage>
        <taxon>Bacteria</taxon>
        <taxon>Bacteria division WOR-3</taxon>
    </lineage>
</organism>
<dbReference type="EMBL" id="DTMQ01000044">
    <property type="protein sequence ID" value="HGE99884.1"/>
    <property type="molecule type" value="Genomic_DNA"/>
</dbReference>
<reference evidence="2" key="1">
    <citation type="journal article" date="2020" name="mSystems">
        <title>Genome- and Community-Level Interaction Insights into Carbon Utilization and Element Cycling Functions of Hydrothermarchaeota in Hydrothermal Sediment.</title>
        <authorList>
            <person name="Zhou Z."/>
            <person name="Liu Y."/>
            <person name="Xu W."/>
            <person name="Pan J."/>
            <person name="Luo Z.H."/>
            <person name="Li M."/>
        </authorList>
    </citation>
    <scope>NUCLEOTIDE SEQUENCE [LARGE SCALE GENOMIC DNA]</scope>
    <source>
        <strain evidence="2">SpSt-906</strain>
    </source>
</reference>
<gene>
    <name evidence="2" type="ORF">ENX07_07460</name>
</gene>
<feature type="domain" description="Type IX secretion system protein PorV" evidence="1">
    <location>
        <begin position="24"/>
        <end position="242"/>
    </location>
</feature>
<sequence>MRKLALFLLFLGQAFGYFGYPGAVFLMIWPSARPTSLGGAFVAVADDASATYYNPAGQSFQNSFNATLMHCNWLPGLYPGMYYEFLSLTHSLPKGTIGGNIIYLNTGKTEVINSRGEYLGEYTTFDLAFTLSYGYRILPKLGAGLSWKFIYSFLVPEWVWEAMPELGITSGGTGITWGFDFGLLYKPLPWLNVGTSVANLGPNISYTASGESDPIPRMLRLGVNFLPINKEYVKLSIPIEMDIGLTGFKSDSLGYEFEDAWKSIGIELSFVNMVSARIGYFEDVHGWRGGVETAKPGEEGEREVHSILSWLFGSKSGFKRLGLCYGFGLGFKNFSIDLASDYLIYSFSTSNWKISLSYKR</sequence>
<dbReference type="SUPFAM" id="SSF56935">
    <property type="entry name" value="Porins"/>
    <property type="match status" value="1"/>
</dbReference>
<comment type="caution">
    <text evidence="2">The sequence shown here is derived from an EMBL/GenBank/DDBJ whole genome shotgun (WGS) entry which is preliminary data.</text>
</comment>
<proteinExistence type="predicted"/>
<protein>
    <submittedName>
        <fullName evidence="2">PorV/PorQ family protein</fullName>
    </submittedName>
</protein>